<reference evidence="2 3" key="2">
    <citation type="submission" date="2019-04" db="EMBL/GenBank/DDBJ databases">
        <title>The genome sequence of big-headed turtle.</title>
        <authorList>
            <person name="Gong S."/>
        </authorList>
    </citation>
    <scope>NUCLEOTIDE SEQUENCE [LARGE SCALE GENOMIC DNA]</scope>
    <source>
        <strain evidence="2">DO16091913</strain>
        <tissue evidence="2">Muscle</tissue>
    </source>
</reference>
<accession>A0A4D9DWS5</accession>
<keyword evidence="2" id="KW-0675">Receptor</keyword>
<dbReference type="EMBL" id="QXTE01000325">
    <property type="protein sequence ID" value="TFJ99499.1"/>
    <property type="molecule type" value="Genomic_DNA"/>
</dbReference>
<evidence type="ECO:0000313" key="3">
    <source>
        <dbReference type="Proteomes" id="UP000297703"/>
    </source>
</evidence>
<dbReference type="AlphaFoldDB" id="A0A4D9DWS5"/>
<dbReference type="Proteomes" id="UP000297703">
    <property type="component" value="Unassembled WGS sequence"/>
</dbReference>
<keyword evidence="3" id="KW-1185">Reference proteome</keyword>
<feature type="compositionally biased region" description="Basic and acidic residues" evidence="1">
    <location>
        <begin position="25"/>
        <end position="48"/>
    </location>
</feature>
<sequence length="99" mass="10511">MRGARLGQPQHGELGCVRMSGEETAMGRDSELAEGKRAGEELEHKEGGSTEVWAQHGALITFVRQGKSRTMTGGGGNYQPRQTQSRALLQAGNGICANA</sequence>
<protein>
    <submittedName>
        <fullName evidence="2">Putative G-protein coupled receptor 132</fullName>
    </submittedName>
</protein>
<name>A0A4D9DWS5_9SAUR</name>
<evidence type="ECO:0000256" key="1">
    <source>
        <dbReference type="SAM" id="MobiDB-lite"/>
    </source>
</evidence>
<comment type="caution">
    <text evidence="2">The sequence shown here is derived from an EMBL/GenBank/DDBJ whole genome shotgun (WGS) entry which is preliminary data.</text>
</comment>
<organism evidence="2 3">
    <name type="scientific">Platysternon megacephalum</name>
    <name type="common">big-headed turtle</name>
    <dbReference type="NCBI Taxonomy" id="55544"/>
    <lineage>
        <taxon>Eukaryota</taxon>
        <taxon>Metazoa</taxon>
        <taxon>Chordata</taxon>
        <taxon>Craniata</taxon>
        <taxon>Vertebrata</taxon>
        <taxon>Euteleostomi</taxon>
        <taxon>Archelosauria</taxon>
        <taxon>Testudinata</taxon>
        <taxon>Testudines</taxon>
        <taxon>Cryptodira</taxon>
        <taxon>Durocryptodira</taxon>
        <taxon>Testudinoidea</taxon>
        <taxon>Platysternidae</taxon>
        <taxon>Platysternon</taxon>
    </lineage>
</organism>
<feature type="region of interest" description="Disordered" evidence="1">
    <location>
        <begin position="1"/>
        <end position="49"/>
    </location>
</feature>
<proteinExistence type="predicted"/>
<gene>
    <name evidence="2" type="ORF">DR999_PMT18478</name>
</gene>
<evidence type="ECO:0000313" key="2">
    <source>
        <dbReference type="EMBL" id="TFJ99499.1"/>
    </source>
</evidence>
<reference evidence="2 3" key="1">
    <citation type="submission" date="2019-04" db="EMBL/GenBank/DDBJ databases">
        <title>Draft genome of the big-headed turtle Platysternon megacephalum.</title>
        <authorList>
            <person name="Gong S."/>
        </authorList>
    </citation>
    <scope>NUCLEOTIDE SEQUENCE [LARGE SCALE GENOMIC DNA]</scope>
    <source>
        <strain evidence="2">DO16091913</strain>
        <tissue evidence="2">Muscle</tissue>
    </source>
</reference>